<dbReference type="RefSeq" id="WP_039245529.1">
    <property type="nucleotide sequence ID" value="NZ_JWSY01000009.1"/>
</dbReference>
<dbReference type="EMBL" id="JWSY01000009">
    <property type="protein sequence ID" value="KIC58975.1"/>
    <property type="molecule type" value="Genomic_DNA"/>
</dbReference>
<protein>
    <submittedName>
        <fullName evidence="2">Uncharacterized protein</fullName>
    </submittedName>
</protein>
<dbReference type="AlphaFoldDB" id="A0A0B4D421"/>
<organism evidence="2 3">
    <name type="scientific">Brevundimonas nasdae</name>
    <dbReference type="NCBI Taxonomy" id="172043"/>
    <lineage>
        <taxon>Bacteria</taxon>
        <taxon>Pseudomonadati</taxon>
        <taxon>Pseudomonadota</taxon>
        <taxon>Alphaproteobacteria</taxon>
        <taxon>Caulobacterales</taxon>
        <taxon>Caulobacteraceae</taxon>
        <taxon>Brevundimonas</taxon>
    </lineage>
</organism>
<keyword evidence="1" id="KW-1133">Transmembrane helix</keyword>
<gene>
    <name evidence="2" type="ORF">RM53_07245</name>
</gene>
<evidence type="ECO:0000256" key="1">
    <source>
        <dbReference type="SAM" id="Phobius"/>
    </source>
</evidence>
<keyword evidence="1" id="KW-0812">Transmembrane</keyword>
<sequence>MTRKTIDLWLRAMNPLKLPRGMAEAQRSARSMVIGLVIALIVGLIPTWWMFTSGWFETAMSAEYAKMGLSADQLAMQQEMMQVMWPFAIASGAIFSVLFYGVVAVVQWRMMTRAIPIIMLAVIAYSVVANLGMRLLGTMPSPDLPLWINLTTWPAMIVSGVIYVASLQGAMLLHRLKQEA</sequence>
<evidence type="ECO:0000313" key="2">
    <source>
        <dbReference type="EMBL" id="KIC58975.1"/>
    </source>
</evidence>
<feature type="transmembrane region" description="Helical" evidence="1">
    <location>
        <begin position="83"/>
        <end position="103"/>
    </location>
</feature>
<feature type="transmembrane region" description="Helical" evidence="1">
    <location>
        <begin position="32"/>
        <end position="51"/>
    </location>
</feature>
<dbReference type="Proteomes" id="UP000031166">
    <property type="component" value="Unassembled WGS sequence"/>
</dbReference>
<accession>A0A0B4D421</accession>
<name>A0A0B4D421_9CAUL</name>
<reference evidence="2 3" key="1">
    <citation type="submission" date="2014-12" db="EMBL/GenBank/DDBJ databases">
        <title>Genome sequencing of Brevundimonas nasdae TPW30.</title>
        <authorList>
            <person name="Tan P.W."/>
            <person name="Chan K.-G."/>
        </authorList>
    </citation>
    <scope>NUCLEOTIDE SEQUENCE [LARGE SCALE GENOMIC DNA]</scope>
    <source>
        <strain evidence="2 3">TPW30</strain>
    </source>
</reference>
<comment type="caution">
    <text evidence="2">The sequence shown here is derived from an EMBL/GenBank/DDBJ whole genome shotgun (WGS) entry which is preliminary data.</text>
</comment>
<dbReference type="STRING" id="172043.RM53_07245"/>
<feature type="transmembrane region" description="Helical" evidence="1">
    <location>
        <begin position="115"/>
        <end position="133"/>
    </location>
</feature>
<keyword evidence="1" id="KW-0472">Membrane</keyword>
<evidence type="ECO:0000313" key="3">
    <source>
        <dbReference type="Proteomes" id="UP000031166"/>
    </source>
</evidence>
<feature type="transmembrane region" description="Helical" evidence="1">
    <location>
        <begin position="153"/>
        <end position="173"/>
    </location>
</feature>
<proteinExistence type="predicted"/>